<feature type="compositionally biased region" description="Polar residues" evidence="1">
    <location>
        <begin position="18"/>
        <end position="30"/>
    </location>
</feature>
<evidence type="ECO:0000313" key="3">
    <source>
        <dbReference type="Proteomes" id="UP000694260"/>
    </source>
</evidence>
<organism evidence="2 3">
    <name type="scientific">Ralstonia phage vB_RsoP_BMB50</name>
    <dbReference type="NCBI Taxonomy" id="2834269"/>
    <lineage>
        <taxon>Viruses</taxon>
        <taxon>Duplodnaviria</taxon>
        <taxon>Heunggongvirae</taxon>
        <taxon>Uroviricota</taxon>
        <taxon>Caudoviricetes</taxon>
        <taxon>Autographivirales</taxon>
        <taxon>Autonotataviridae</taxon>
        <taxon>Okabevirinae</taxon>
        <taxon>Hongshanvirus</taxon>
        <taxon>Hongshanvirus BMB50</taxon>
    </lineage>
</organism>
<evidence type="ECO:0008006" key="4">
    <source>
        <dbReference type="Google" id="ProtNLM"/>
    </source>
</evidence>
<sequence length="773" mass="83368">MADQFGLTQGGDVVVQRETVQTSGPQTRLTGGQSAAPSSQASFAAAPGGNFADVVQDSRKTLDALNKLTNGLLKPYVEREQQKAYVDGMVSVAQGKSIVDVQNEQPWFTEIFGPSATVRGAQAMTTMGALDQAKTKFLGDMGQLRSQSPDAVRQYLVENLSKIGATGDPATDVLVQQKLAEQMPALMDVHMREHLKYVQEANSNAYQNAGLAAGTSLQALVNTADSSIPQQLKDNEFRYMADAWKPMPGQNPESWKKDVMTVARANLQQGNFAAIEVLQKSEVWGQLDAEAKQQIEALIPTAREHAKVQLPTLRTDVFNVNVMENQLSLGSGPATMDDLHRWMDAQDAHFKASNGTSTPYFSNAQRSALEDKWFAGQKHRAAQRDKLLAEQQDLTLQTEAAWQGVNSMIVPPADGSIKAEVKNSVMGTVFNRIDWQAETPDNQNTLDKFAVASTWGSDYIVPQVKGRWTAAATQFLRDGANLSQETQATLTQWRKLLDPRTSNGAAALNAYIGAEQAAKVTALLNMSPDISDPAKLNAGRKAINQGYAEVPHSADREAAVGVIDKETPGILGRIFGSAGQLGGIGLNDGAKYKLSRDLADSVARFRRIGLSDDKAAQAAFDMRYGGVNGADFISGTIVDRGTAPSTLAAKLVGRNGGSQGQADYQQAVTDTWQGIIKDQVLKQGGAAGFDPSRMEAVFGTNLTIGGKVAIQLQVQDKKTNKMYTVTFNEDQVAKTFDGLAATRSQRNRNKPQALGQQPKTNVVETGFGPTIVR</sequence>
<feature type="compositionally biased region" description="Low complexity" evidence="1">
    <location>
        <begin position="31"/>
        <end position="43"/>
    </location>
</feature>
<protein>
    <recommendedName>
        <fullName evidence="4">Internal virion protein</fullName>
    </recommendedName>
</protein>
<proteinExistence type="predicted"/>
<dbReference type="EMBL" id="MW965453">
    <property type="protein sequence ID" value="QVE65571.2"/>
    <property type="molecule type" value="Genomic_DNA"/>
</dbReference>
<evidence type="ECO:0000313" key="2">
    <source>
        <dbReference type="EMBL" id="QVE65571.2"/>
    </source>
</evidence>
<name>A0A8E5KHP1_9CAUD</name>
<evidence type="ECO:0000256" key="1">
    <source>
        <dbReference type="SAM" id="MobiDB-lite"/>
    </source>
</evidence>
<accession>A0A8E5KHP1</accession>
<dbReference type="Proteomes" id="UP000694260">
    <property type="component" value="Segment"/>
</dbReference>
<feature type="region of interest" description="Disordered" evidence="1">
    <location>
        <begin position="16"/>
        <end position="43"/>
    </location>
</feature>
<reference evidence="2" key="1">
    <citation type="submission" date="2021-04" db="EMBL/GenBank/DDBJ databases">
        <title>Genomic characterization of the novel lytic bacteriophage vB_RsoP_BMB50 infecting Ralstonia solanacearum.</title>
        <authorList>
            <person name="Wang K."/>
            <person name="Liu Q."/>
            <person name="Dong Z."/>
            <person name="Sun M."/>
            <person name="Peng D."/>
        </authorList>
    </citation>
    <scope>NUCLEOTIDE SEQUENCE</scope>
</reference>
<keyword evidence="3" id="KW-1185">Reference proteome</keyword>